<dbReference type="RefSeq" id="YP_001031311.1">
    <property type="nucleotide sequence ID" value="NC_008988.1"/>
</dbReference>
<name>A2Q0K1_9VIRU</name>
<protein>
    <submittedName>
        <fullName evidence="1">Repeat element protein-d3.2</fullName>
    </submittedName>
</protein>
<evidence type="ECO:0000313" key="2">
    <source>
        <dbReference type="Proteomes" id="UP000204242"/>
    </source>
</evidence>
<proteinExistence type="predicted"/>
<organism evidence="1 2">
    <name type="scientific">Ichnoviriform fugitivi</name>
    <dbReference type="NCBI Taxonomy" id="265522"/>
    <lineage>
        <taxon>Viruses</taxon>
        <taxon>Viruses incertae sedis</taxon>
        <taxon>Polydnaviriformidae</taxon>
        <taxon>Ichnoviriform</taxon>
    </lineage>
</organism>
<dbReference type="KEGG" id="vg:5076360"/>
<dbReference type="OrthoDB" id="20at10482"/>
<accession>A2Q0K1</accession>
<dbReference type="GeneID" id="5076360"/>
<sequence>MNLQDSSEIADGNGKRIIVLREFLALSTATFTATFFDGKPLEVEYIFDASRGKEDRILVNVNCLLPVLGGITFPGMNKYASISELNNLVVMHVHLNMCSNREHASCSCHLLDDYEGAYESFVKPEEVQCPRRHFHHYCWGHVVSWLQHYLHTIILYRESRELFDEEIAEHYLLLYTEDREYFHTGERPMSEFLLKNAQEMFFVVPAYSQHAGIALSVEAAQYLPSTRIFK</sequence>
<dbReference type="Proteomes" id="UP000204242">
    <property type="component" value="Genome"/>
</dbReference>
<dbReference type="InterPro" id="IPR021982">
    <property type="entry name" value="REEP_Ichnovirus"/>
</dbReference>
<reference evidence="1 2" key="1">
    <citation type="journal article" date="2007" name="Virology">
        <title>Shared and species-specific features among ichnovirus genomes.</title>
        <authorList>
            <person name="Tanaka K."/>
            <person name="Lapointe R."/>
            <person name="Barney W.E."/>
            <person name="Makkay A.M."/>
            <person name="Stoltz D."/>
            <person name="Cusson M."/>
            <person name="Webb B.A."/>
        </authorList>
    </citation>
    <scope>NUCLEOTIDE SEQUENCE [LARGE SCALE GENOMIC DNA]</scope>
</reference>
<evidence type="ECO:0000313" key="1">
    <source>
        <dbReference type="EMBL" id="BAF45716.1"/>
    </source>
</evidence>
<dbReference type="EMBL" id="AB291198">
    <property type="protein sequence ID" value="BAF45716.1"/>
    <property type="molecule type" value="Genomic_DNA"/>
</dbReference>
<dbReference type="Pfam" id="PF12132">
    <property type="entry name" value="DUF3587"/>
    <property type="match status" value="1"/>
</dbReference>